<protein>
    <recommendedName>
        <fullName evidence="1">NWD NACHT-NTPase N-terminal domain-containing protein</fullName>
    </recommendedName>
</protein>
<comment type="caution">
    <text evidence="2">The sequence shown here is derived from an EMBL/GenBank/DDBJ whole genome shotgun (WGS) entry which is preliminary data.</text>
</comment>
<accession>A0AAE8MP54</accession>
<name>A0AAE8MP54_9HYPO</name>
<dbReference type="Pfam" id="PF17100">
    <property type="entry name" value="NACHT_N"/>
    <property type="match status" value="1"/>
</dbReference>
<dbReference type="Proteomes" id="UP001187734">
    <property type="component" value="Unassembled WGS sequence"/>
</dbReference>
<organism evidence="2 3">
    <name type="scientific">Fusarium torulosum</name>
    <dbReference type="NCBI Taxonomy" id="33205"/>
    <lineage>
        <taxon>Eukaryota</taxon>
        <taxon>Fungi</taxon>
        <taxon>Dikarya</taxon>
        <taxon>Ascomycota</taxon>
        <taxon>Pezizomycotina</taxon>
        <taxon>Sordariomycetes</taxon>
        <taxon>Hypocreomycetidae</taxon>
        <taxon>Hypocreales</taxon>
        <taxon>Nectriaceae</taxon>
        <taxon>Fusarium</taxon>
    </lineage>
</organism>
<proteinExistence type="predicted"/>
<evidence type="ECO:0000313" key="3">
    <source>
        <dbReference type="Proteomes" id="UP001187734"/>
    </source>
</evidence>
<gene>
    <name evidence="2" type="ORF">FTOL_13762</name>
</gene>
<evidence type="ECO:0000313" key="2">
    <source>
        <dbReference type="EMBL" id="SPJ92797.1"/>
    </source>
</evidence>
<reference evidence="2" key="1">
    <citation type="submission" date="2018-03" db="EMBL/GenBank/DDBJ databases">
        <authorList>
            <person name="Guldener U."/>
        </authorList>
    </citation>
    <scope>NUCLEOTIDE SEQUENCE</scope>
</reference>
<keyword evidence="3" id="KW-1185">Reference proteome</keyword>
<dbReference type="EMBL" id="ONZP01001015">
    <property type="protein sequence ID" value="SPJ92797.1"/>
    <property type="molecule type" value="Genomic_DNA"/>
</dbReference>
<sequence length="352" mass="39897">MQDHEPSDIVEETERPFNMASLWAKAYKIIQDDENHSQLLDKFEAYLQKAGDDGREEISSSSQSVQRIKEIQKMAENKLEKLPENRTSFSIGGKRVIVRESVQKAIRTITQFKPLISGAVSAEPHAALAWACILGVLPILESIFQQDEAAADGLGKIVFLLVRYQDIQDTILSRNSGDGGQAETTQQLSANIESKLVSIYANVYMYQIQFVLQYGRSKWRRNLGSIFKPEDWKQKWNEIDSARQLVDQGIQDRVGAKILDTWEAVQKIEVETTETLKVVHGINARSEEIQNVQKCTKEATFDSTEVLGAENPCLEGTQQTILAEIQEWAEDPTGEMIFWLHEEAIYNGYRPT</sequence>
<evidence type="ECO:0000259" key="1">
    <source>
        <dbReference type="Pfam" id="PF17100"/>
    </source>
</evidence>
<dbReference type="InterPro" id="IPR031359">
    <property type="entry name" value="NACHT_N"/>
</dbReference>
<dbReference type="AlphaFoldDB" id="A0AAE8MP54"/>
<feature type="domain" description="NWD NACHT-NTPase N-terminal" evidence="1">
    <location>
        <begin position="21"/>
        <end position="248"/>
    </location>
</feature>